<sequence length="413" mass="46197">MGPHCSFVNGTNFALSEPTGFPDPYVVFTCNGRTRTSSVKLQTLDPQWNCTIFTSVLFFKVPFIDLYIYHAEILEFDAAEEPPSVLDVEGQFFGGKFRLSPPSVAGGGLDPGVVASFRTRGNCDEFGASILPDYAPACSTDLLLTAALWPPSLSSLCSLPLYGSGPPPLLQGTASPPLSVSVYGQGRAFRVGDCLCLCARMVVDAPFVRWDIIRHDSAGSTRAGVYYLETAQGDRVVCAVAIPCEGNRMTYRPYDSFLEDYRAVLPSARVLEWNFRFQLAKWLDGILYYSFLQYSEEALRTSCLPSCISSEGTVLQFGHLHLPIVQLRLDFEVRLKEAFQEFDLEEMVIKMGHRVWNVPINDLQLDAEVFDEFLDALDLSYLDFLLVLMLPTLEFQVVVFPMDYDVDRIYSRC</sequence>
<comment type="caution">
    <text evidence="1">The sequence shown here is derived from an EMBL/GenBank/DDBJ whole genome shotgun (WGS) entry which is preliminary data.</text>
</comment>
<reference evidence="1" key="1">
    <citation type="submission" date="2022-02" db="EMBL/GenBank/DDBJ databases">
        <title>Plant Genome Project.</title>
        <authorList>
            <person name="Zhang R.-G."/>
        </authorList>
    </citation>
    <scope>NUCLEOTIDE SEQUENCE</scope>
    <source>
        <strain evidence="1">AT1</strain>
    </source>
</reference>
<keyword evidence="2" id="KW-1185">Reference proteome</keyword>
<accession>A0ACC0MTY8</accession>
<organism evidence="1 2">
    <name type="scientific">Rhododendron molle</name>
    <name type="common">Chinese azalea</name>
    <name type="synonym">Azalea mollis</name>
    <dbReference type="NCBI Taxonomy" id="49168"/>
    <lineage>
        <taxon>Eukaryota</taxon>
        <taxon>Viridiplantae</taxon>
        <taxon>Streptophyta</taxon>
        <taxon>Embryophyta</taxon>
        <taxon>Tracheophyta</taxon>
        <taxon>Spermatophyta</taxon>
        <taxon>Magnoliopsida</taxon>
        <taxon>eudicotyledons</taxon>
        <taxon>Gunneridae</taxon>
        <taxon>Pentapetalae</taxon>
        <taxon>asterids</taxon>
        <taxon>Ericales</taxon>
        <taxon>Ericaceae</taxon>
        <taxon>Ericoideae</taxon>
        <taxon>Rhodoreae</taxon>
        <taxon>Rhododendron</taxon>
    </lineage>
</organism>
<dbReference type="Proteomes" id="UP001062846">
    <property type="component" value="Chromosome 8"/>
</dbReference>
<evidence type="ECO:0000313" key="2">
    <source>
        <dbReference type="Proteomes" id="UP001062846"/>
    </source>
</evidence>
<evidence type="ECO:0000313" key="1">
    <source>
        <dbReference type="EMBL" id="KAI8543778.1"/>
    </source>
</evidence>
<name>A0ACC0MTY8_RHOML</name>
<protein>
    <submittedName>
        <fullName evidence="1">Uncharacterized protein</fullName>
    </submittedName>
</protein>
<gene>
    <name evidence="1" type="ORF">RHMOL_Rhmol08G0244800</name>
</gene>
<dbReference type="EMBL" id="CM046395">
    <property type="protein sequence ID" value="KAI8543778.1"/>
    <property type="molecule type" value="Genomic_DNA"/>
</dbReference>
<proteinExistence type="predicted"/>